<feature type="transmembrane region" description="Helical" evidence="1">
    <location>
        <begin position="98"/>
        <end position="117"/>
    </location>
</feature>
<sequence>MDPGAPDAEAQNETILEALIKDSTNNYIAGVKAKMKAVKTDDLVDLIGDIPAMDALVEDPVNRYTADLNNGIRRLGGRGNARNRNMARPGLGVAPYEWAVIGFFIGLFLPSILLRYLGTGEEQAAG</sequence>
<name>A0ABR3GEQ5_9PEZI</name>
<comment type="caution">
    <text evidence="2">The sequence shown here is derived from an EMBL/GenBank/DDBJ whole genome shotgun (WGS) entry which is preliminary data.</text>
</comment>
<protein>
    <submittedName>
        <fullName evidence="2">Uncharacterized protein</fullName>
    </submittedName>
</protein>
<dbReference type="EMBL" id="JBBBZM010000097">
    <property type="protein sequence ID" value="KAL0634336.1"/>
    <property type="molecule type" value="Genomic_DNA"/>
</dbReference>
<organism evidence="2 3">
    <name type="scientific">Discina gigas</name>
    <dbReference type="NCBI Taxonomy" id="1032678"/>
    <lineage>
        <taxon>Eukaryota</taxon>
        <taxon>Fungi</taxon>
        <taxon>Dikarya</taxon>
        <taxon>Ascomycota</taxon>
        <taxon>Pezizomycotina</taxon>
        <taxon>Pezizomycetes</taxon>
        <taxon>Pezizales</taxon>
        <taxon>Discinaceae</taxon>
        <taxon>Discina</taxon>
    </lineage>
</organism>
<evidence type="ECO:0000313" key="2">
    <source>
        <dbReference type="EMBL" id="KAL0634336.1"/>
    </source>
</evidence>
<keyword evidence="3" id="KW-1185">Reference proteome</keyword>
<evidence type="ECO:0000256" key="1">
    <source>
        <dbReference type="SAM" id="Phobius"/>
    </source>
</evidence>
<keyword evidence="1" id="KW-0472">Membrane</keyword>
<keyword evidence="1" id="KW-1133">Transmembrane helix</keyword>
<proteinExistence type="predicted"/>
<evidence type="ECO:0000313" key="3">
    <source>
        <dbReference type="Proteomes" id="UP001447188"/>
    </source>
</evidence>
<gene>
    <name evidence="2" type="ORF">Q9L58_006740</name>
</gene>
<reference evidence="2 3" key="1">
    <citation type="submission" date="2024-02" db="EMBL/GenBank/DDBJ databases">
        <title>Discinaceae phylogenomics.</title>
        <authorList>
            <person name="Dirks A.C."/>
            <person name="James T.Y."/>
        </authorList>
    </citation>
    <scope>NUCLEOTIDE SEQUENCE [LARGE SCALE GENOMIC DNA]</scope>
    <source>
        <strain evidence="2 3">ACD0624</strain>
    </source>
</reference>
<keyword evidence="1" id="KW-0812">Transmembrane</keyword>
<accession>A0ABR3GEQ5</accession>
<dbReference type="Proteomes" id="UP001447188">
    <property type="component" value="Unassembled WGS sequence"/>
</dbReference>